<accession>A0A7W7RP79</accession>
<reference evidence="3 4" key="1">
    <citation type="submission" date="2020-08" db="EMBL/GenBank/DDBJ databases">
        <title>Sequencing the genomes of 1000 actinobacteria strains.</title>
        <authorList>
            <person name="Klenk H.-P."/>
        </authorList>
    </citation>
    <scope>NUCLEOTIDE SEQUENCE [LARGE SCALE GENOMIC DNA]</scope>
    <source>
        <strain evidence="3 4">DSM 102030</strain>
    </source>
</reference>
<dbReference type="EMBL" id="JACHJT010000002">
    <property type="protein sequence ID" value="MBB4935066.1"/>
    <property type="molecule type" value="Genomic_DNA"/>
</dbReference>
<keyword evidence="1" id="KW-0812">Transmembrane</keyword>
<sequence length="285" mass="29715">MRGLRGCLRAGAGCLALFGMLLAPGAAHAQTAEWTIGSTGCVPTTGSAEQPVSARTSPGLEADTVFVMNDGVTYTPAVHPDTGRPVNPSGTSKGDLTLTLEVLTEQSDGAPWTSLDKLGFDVSAMDEPDPEPVEIEVGVSGVRDVDTKAIRRGEAESAGMVTLLESEALSADDWDRAFGAYAVVAADLVLTTPEGEPWCEVEFSGSTDDPIDEFEVVPSGSKIDAATEANREDSEEWPPYALLAAVTAVVVLGGAAIAARAFLVNRNRTAADGQPDQEERDVHVG</sequence>
<evidence type="ECO:0000256" key="1">
    <source>
        <dbReference type="SAM" id="Phobius"/>
    </source>
</evidence>
<evidence type="ECO:0000313" key="3">
    <source>
        <dbReference type="EMBL" id="MBB4935066.1"/>
    </source>
</evidence>
<proteinExistence type="predicted"/>
<organism evidence="3 4">
    <name type="scientific">Lipingzhangella halophila</name>
    <dbReference type="NCBI Taxonomy" id="1783352"/>
    <lineage>
        <taxon>Bacteria</taxon>
        <taxon>Bacillati</taxon>
        <taxon>Actinomycetota</taxon>
        <taxon>Actinomycetes</taxon>
        <taxon>Streptosporangiales</taxon>
        <taxon>Nocardiopsidaceae</taxon>
        <taxon>Lipingzhangella</taxon>
    </lineage>
</organism>
<dbReference type="AlphaFoldDB" id="A0A7W7RP79"/>
<evidence type="ECO:0000313" key="4">
    <source>
        <dbReference type="Proteomes" id="UP000523007"/>
    </source>
</evidence>
<gene>
    <name evidence="3" type="ORF">F4561_005960</name>
</gene>
<protein>
    <submittedName>
        <fullName evidence="3">Uncharacterized protein</fullName>
    </submittedName>
</protein>
<comment type="caution">
    <text evidence="3">The sequence shown here is derived from an EMBL/GenBank/DDBJ whole genome shotgun (WGS) entry which is preliminary data.</text>
</comment>
<feature type="signal peptide" evidence="2">
    <location>
        <begin position="1"/>
        <end position="29"/>
    </location>
</feature>
<keyword evidence="2" id="KW-0732">Signal</keyword>
<feature type="chain" id="PRO_5031466751" evidence="2">
    <location>
        <begin position="30"/>
        <end position="285"/>
    </location>
</feature>
<dbReference type="RefSeq" id="WP_184584849.1">
    <property type="nucleotide sequence ID" value="NZ_JACHJT010000002.1"/>
</dbReference>
<dbReference type="Proteomes" id="UP000523007">
    <property type="component" value="Unassembled WGS sequence"/>
</dbReference>
<keyword evidence="1" id="KW-1133">Transmembrane helix</keyword>
<evidence type="ECO:0000256" key="2">
    <source>
        <dbReference type="SAM" id="SignalP"/>
    </source>
</evidence>
<keyword evidence="1" id="KW-0472">Membrane</keyword>
<name>A0A7W7RP79_9ACTN</name>
<feature type="transmembrane region" description="Helical" evidence="1">
    <location>
        <begin position="240"/>
        <end position="263"/>
    </location>
</feature>
<keyword evidence="4" id="KW-1185">Reference proteome</keyword>